<feature type="compositionally biased region" description="Low complexity" evidence="1">
    <location>
        <begin position="240"/>
        <end position="253"/>
    </location>
</feature>
<feature type="transmembrane region" description="Helical" evidence="2">
    <location>
        <begin position="6"/>
        <end position="24"/>
    </location>
</feature>
<feature type="compositionally biased region" description="Low complexity" evidence="1">
    <location>
        <begin position="66"/>
        <end position="77"/>
    </location>
</feature>
<reference evidence="3 4" key="1">
    <citation type="submission" date="2020-04" db="EMBL/GenBank/DDBJ databases">
        <title>Novel species.</title>
        <authorList>
            <person name="Teo W.F.A."/>
            <person name="Lipun K."/>
            <person name="Srisuk N."/>
            <person name="Duangmal K."/>
        </authorList>
    </citation>
    <scope>NUCLEOTIDE SEQUENCE [LARGE SCALE GENOMIC DNA]</scope>
    <source>
        <strain evidence="3 4">K13G38</strain>
    </source>
</reference>
<evidence type="ECO:0000256" key="2">
    <source>
        <dbReference type="SAM" id="Phobius"/>
    </source>
</evidence>
<name>A0ABX1JFF4_9PSEU</name>
<organism evidence="3 4">
    <name type="scientific">Amycolatopsis acididurans</name>
    <dbReference type="NCBI Taxonomy" id="2724524"/>
    <lineage>
        <taxon>Bacteria</taxon>
        <taxon>Bacillati</taxon>
        <taxon>Actinomycetota</taxon>
        <taxon>Actinomycetes</taxon>
        <taxon>Pseudonocardiales</taxon>
        <taxon>Pseudonocardiaceae</taxon>
        <taxon>Amycolatopsis</taxon>
    </lineage>
</organism>
<dbReference type="RefSeq" id="WP_168520001.1">
    <property type="nucleotide sequence ID" value="NZ_JAAXLS010000029.1"/>
</dbReference>
<feature type="transmembrane region" description="Helical" evidence="2">
    <location>
        <begin position="36"/>
        <end position="56"/>
    </location>
</feature>
<dbReference type="EMBL" id="JAAXLS010000029">
    <property type="protein sequence ID" value="NKQ56977.1"/>
    <property type="molecule type" value="Genomic_DNA"/>
</dbReference>
<sequence length="298" mass="31344">MAAALYLVLTVLAAIVAVFVPSVRRWFRGRRRPLRAVGMIALAWLVVFVALAVASARTTQQRANVAAPTPSTTTSAPAPTPSCHARSDNGQPLPDATCTPGSTNADVTPDSIADTICAPGWTDKVRPPASYTDPLKARQIVAYGYPDGQPADYEEDHLIPLELGGNPTDPQNMWPEFGNGQSPNAKDAVENALNHAVCGHQITLAAAQHAIATDWTTAETVLGLNTPATTASTPPPAPTAAPTQAPVQQNTPAPSDPLAGRYHAGEFCSKANLGVTTTATNGAMITCQRDGSYNRWKY</sequence>
<keyword evidence="2" id="KW-0812">Transmembrane</keyword>
<feature type="region of interest" description="Disordered" evidence="1">
    <location>
        <begin position="226"/>
        <end position="257"/>
    </location>
</feature>
<evidence type="ECO:0008006" key="5">
    <source>
        <dbReference type="Google" id="ProtNLM"/>
    </source>
</evidence>
<protein>
    <recommendedName>
        <fullName evidence="5">HNH endonuclease</fullName>
    </recommendedName>
</protein>
<keyword evidence="2" id="KW-0472">Membrane</keyword>
<feature type="region of interest" description="Disordered" evidence="1">
    <location>
        <begin position="60"/>
        <end position="111"/>
    </location>
</feature>
<keyword evidence="2" id="KW-1133">Transmembrane helix</keyword>
<dbReference type="Proteomes" id="UP000715441">
    <property type="component" value="Unassembled WGS sequence"/>
</dbReference>
<evidence type="ECO:0000313" key="4">
    <source>
        <dbReference type="Proteomes" id="UP000715441"/>
    </source>
</evidence>
<evidence type="ECO:0000256" key="1">
    <source>
        <dbReference type="SAM" id="MobiDB-lite"/>
    </source>
</evidence>
<gene>
    <name evidence="3" type="ORF">HFP15_29325</name>
</gene>
<comment type="caution">
    <text evidence="3">The sequence shown here is derived from an EMBL/GenBank/DDBJ whole genome shotgun (WGS) entry which is preliminary data.</text>
</comment>
<proteinExistence type="predicted"/>
<keyword evidence="4" id="KW-1185">Reference proteome</keyword>
<accession>A0ABX1JFF4</accession>
<evidence type="ECO:0000313" key="3">
    <source>
        <dbReference type="EMBL" id="NKQ56977.1"/>
    </source>
</evidence>